<reference evidence="4" key="2">
    <citation type="submission" date="2015-01" db="EMBL/GenBank/DDBJ databases">
        <title>Evolutionary Origins and Diversification of the Mycorrhizal Mutualists.</title>
        <authorList>
            <consortium name="DOE Joint Genome Institute"/>
            <consortium name="Mycorrhizal Genomics Consortium"/>
            <person name="Kohler A."/>
            <person name="Kuo A."/>
            <person name="Nagy L.G."/>
            <person name="Floudas D."/>
            <person name="Copeland A."/>
            <person name="Barry K.W."/>
            <person name="Cichocki N."/>
            <person name="Veneault-Fourrey C."/>
            <person name="LaButti K."/>
            <person name="Lindquist E.A."/>
            <person name="Lipzen A."/>
            <person name="Lundell T."/>
            <person name="Morin E."/>
            <person name="Murat C."/>
            <person name="Riley R."/>
            <person name="Ohm R."/>
            <person name="Sun H."/>
            <person name="Tunlid A."/>
            <person name="Henrissat B."/>
            <person name="Grigoriev I.V."/>
            <person name="Hibbett D.S."/>
            <person name="Martin F."/>
        </authorList>
    </citation>
    <scope>NUCLEOTIDE SEQUENCE [LARGE SCALE GENOMIC DNA]</scope>
    <source>
        <strain evidence="4">441</strain>
    </source>
</reference>
<dbReference type="GO" id="GO:0005524">
    <property type="term" value="F:ATP binding"/>
    <property type="evidence" value="ECO:0007669"/>
    <property type="project" value="UniProtKB-KW"/>
</dbReference>
<dbReference type="InterPro" id="IPR013126">
    <property type="entry name" value="Hsp_70_fam"/>
</dbReference>
<evidence type="ECO:0008006" key="5">
    <source>
        <dbReference type="Google" id="ProtNLM"/>
    </source>
</evidence>
<organism evidence="3 4">
    <name type="scientific">Pisolithus microcarpus 441</name>
    <dbReference type="NCBI Taxonomy" id="765257"/>
    <lineage>
        <taxon>Eukaryota</taxon>
        <taxon>Fungi</taxon>
        <taxon>Dikarya</taxon>
        <taxon>Basidiomycota</taxon>
        <taxon>Agaricomycotina</taxon>
        <taxon>Agaricomycetes</taxon>
        <taxon>Agaricomycetidae</taxon>
        <taxon>Boletales</taxon>
        <taxon>Sclerodermatineae</taxon>
        <taxon>Pisolithaceae</taxon>
        <taxon>Pisolithus</taxon>
    </lineage>
</organism>
<evidence type="ECO:0000256" key="2">
    <source>
        <dbReference type="ARBA" id="ARBA00022840"/>
    </source>
</evidence>
<proteinExistence type="predicted"/>
<dbReference type="OrthoDB" id="2689792at2759"/>
<dbReference type="Pfam" id="PF00012">
    <property type="entry name" value="HSP70"/>
    <property type="match status" value="1"/>
</dbReference>
<gene>
    <name evidence="3" type="ORF">PISMIDRAFT_17334</name>
</gene>
<protein>
    <recommendedName>
        <fullName evidence="5">Heat shock protein 70</fullName>
    </recommendedName>
</protein>
<dbReference type="HOGENOM" id="CLU_3051245_0_0_1"/>
<accession>A0A0C9XPT9</accession>
<name>A0A0C9XPT9_9AGAM</name>
<dbReference type="SUPFAM" id="SSF100920">
    <property type="entry name" value="Heat shock protein 70kD (HSP70), peptide-binding domain"/>
    <property type="match status" value="1"/>
</dbReference>
<dbReference type="EMBL" id="KN833942">
    <property type="protein sequence ID" value="KIK14355.1"/>
    <property type="molecule type" value="Genomic_DNA"/>
</dbReference>
<evidence type="ECO:0000313" key="4">
    <source>
        <dbReference type="Proteomes" id="UP000054018"/>
    </source>
</evidence>
<dbReference type="STRING" id="765257.A0A0C9XPT9"/>
<keyword evidence="1" id="KW-0547">Nucleotide-binding</keyword>
<evidence type="ECO:0000313" key="3">
    <source>
        <dbReference type="EMBL" id="KIK14355.1"/>
    </source>
</evidence>
<sequence>MSTINADGIVHVNAKDKATGKDQLMTIASLSGLSNKDIEHMVADTEKYADADKA</sequence>
<dbReference type="GO" id="GO:0140662">
    <property type="term" value="F:ATP-dependent protein folding chaperone"/>
    <property type="evidence" value="ECO:0007669"/>
    <property type="project" value="InterPro"/>
</dbReference>
<dbReference type="InterPro" id="IPR029047">
    <property type="entry name" value="HSP70_peptide-bd_sf"/>
</dbReference>
<dbReference type="Proteomes" id="UP000054018">
    <property type="component" value="Unassembled WGS sequence"/>
</dbReference>
<keyword evidence="2" id="KW-0067">ATP-binding</keyword>
<evidence type="ECO:0000256" key="1">
    <source>
        <dbReference type="ARBA" id="ARBA00022741"/>
    </source>
</evidence>
<reference evidence="3 4" key="1">
    <citation type="submission" date="2014-04" db="EMBL/GenBank/DDBJ databases">
        <authorList>
            <consortium name="DOE Joint Genome Institute"/>
            <person name="Kuo A."/>
            <person name="Kohler A."/>
            <person name="Costa M.D."/>
            <person name="Nagy L.G."/>
            <person name="Floudas D."/>
            <person name="Copeland A."/>
            <person name="Barry K.W."/>
            <person name="Cichocki N."/>
            <person name="Veneault-Fourrey C."/>
            <person name="LaButti K."/>
            <person name="Lindquist E.A."/>
            <person name="Lipzen A."/>
            <person name="Lundell T."/>
            <person name="Morin E."/>
            <person name="Murat C."/>
            <person name="Sun H."/>
            <person name="Tunlid A."/>
            <person name="Henrissat B."/>
            <person name="Grigoriev I.V."/>
            <person name="Hibbett D.S."/>
            <person name="Martin F."/>
            <person name="Nordberg H.P."/>
            <person name="Cantor M.N."/>
            <person name="Hua S.X."/>
        </authorList>
    </citation>
    <scope>NUCLEOTIDE SEQUENCE [LARGE SCALE GENOMIC DNA]</scope>
    <source>
        <strain evidence="3 4">441</strain>
    </source>
</reference>
<dbReference type="AlphaFoldDB" id="A0A0C9XPT9"/>
<dbReference type="Gene3D" id="2.60.34.10">
    <property type="entry name" value="Substrate Binding Domain Of DNAk, Chain A, domain 1"/>
    <property type="match status" value="1"/>
</dbReference>
<keyword evidence="4" id="KW-1185">Reference proteome</keyword>